<feature type="signal peptide" evidence="1">
    <location>
        <begin position="1"/>
        <end position="22"/>
    </location>
</feature>
<evidence type="ECO:0000313" key="2">
    <source>
        <dbReference type="EMBL" id="TMS32425.1"/>
    </source>
</evidence>
<name>A0A4U8UK23_STECR</name>
<proteinExistence type="predicted"/>
<dbReference type="AlphaFoldDB" id="A0A4U8UK23"/>
<sequence length="70" mass="7896">MKQLVLLLAIAFVVFELSTAEAALGEILIPREIAKHRRRLKRGWDNMGDLWTGWRCAGVNGLFLDCVGKK</sequence>
<keyword evidence="1" id="KW-0732">Signal</keyword>
<dbReference type="EMBL" id="CM016762">
    <property type="protein sequence ID" value="TMS32425.1"/>
    <property type="molecule type" value="Genomic_DNA"/>
</dbReference>
<evidence type="ECO:0000256" key="1">
    <source>
        <dbReference type="SAM" id="SignalP"/>
    </source>
</evidence>
<protein>
    <submittedName>
        <fullName evidence="2">Uncharacterized protein</fullName>
    </submittedName>
</protein>
<evidence type="ECO:0000313" key="3">
    <source>
        <dbReference type="Proteomes" id="UP000298663"/>
    </source>
</evidence>
<comment type="caution">
    <text evidence="2">The sequence shown here is derived from an EMBL/GenBank/DDBJ whole genome shotgun (WGS) entry which is preliminary data.</text>
</comment>
<gene>
    <name evidence="2" type="ORF">L596_000262</name>
</gene>
<dbReference type="OrthoDB" id="10457539at2759"/>
<dbReference type="Proteomes" id="UP000298663">
    <property type="component" value="Chromosome X"/>
</dbReference>
<organism evidence="2 3">
    <name type="scientific">Steinernema carpocapsae</name>
    <name type="common">Entomopathogenic nematode</name>
    <dbReference type="NCBI Taxonomy" id="34508"/>
    <lineage>
        <taxon>Eukaryota</taxon>
        <taxon>Metazoa</taxon>
        <taxon>Ecdysozoa</taxon>
        <taxon>Nematoda</taxon>
        <taxon>Chromadorea</taxon>
        <taxon>Rhabditida</taxon>
        <taxon>Tylenchina</taxon>
        <taxon>Panagrolaimomorpha</taxon>
        <taxon>Strongyloidoidea</taxon>
        <taxon>Steinernematidae</taxon>
        <taxon>Steinernema</taxon>
    </lineage>
</organism>
<accession>A0A4U8UK23</accession>
<keyword evidence="3" id="KW-1185">Reference proteome</keyword>
<reference evidence="2 3" key="1">
    <citation type="journal article" date="2015" name="Genome Biol.">
        <title>Comparative genomics of Steinernema reveals deeply conserved gene regulatory networks.</title>
        <authorList>
            <person name="Dillman A.R."/>
            <person name="Macchietto M."/>
            <person name="Porter C.F."/>
            <person name="Rogers A."/>
            <person name="Williams B."/>
            <person name="Antoshechkin I."/>
            <person name="Lee M.M."/>
            <person name="Goodwin Z."/>
            <person name="Lu X."/>
            <person name="Lewis E.E."/>
            <person name="Goodrich-Blair H."/>
            <person name="Stock S.P."/>
            <person name="Adams B.J."/>
            <person name="Sternberg P.W."/>
            <person name="Mortazavi A."/>
        </authorList>
    </citation>
    <scope>NUCLEOTIDE SEQUENCE [LARGE SCALE GENOMIC DNA]</scope>
    <source>
        <strain evidence="2 3">ALL</strain>
    </source>
</reference>
<reference evidence="2 3" key="2">
    <citation type="journal article" date="2019" name="G3 (Bethesda)">
        <title>Hybrid Assembly of the Genome of the Entomopathogenic Nematode Steinernema carpocapsae Identifies the X-Chromosome.</title>
        <authorList>
            <person name="Serra L."/>
            <person name="Macchietto M."/>
            <person name="Macias-Munoz A."/>
            <person name="McGill C.J."/>
            <person name="Rodriguez I.M."/>
            <person name="Rodriguez B."/>
            <person name="Murad R."/>
            <person name="Mortazavi A."/>
        </authorList>
    </citation>
    <scope>NUCLEOTIDE SEQUENCE [LARGE SCALE GENOMIC DNA]</scope>
    <source>
        <strain evidence="2 3">ALL</strain>
    </source>
</reference>
<dbReference type="EMBL" id="AZBU02000001">
    <property type="protein sequence ID" value="TMS32425.1"/>
    <property type="molecule type" value="Genomic_DNA"/>
</dbReference>
<feature type="chain" id="PRO_5020602519" evidence="1">
    <location>
        <begin position="23"/>
        <end position="70"/>
    </location>
</feature>